<dbReference type="InterPro" id="IPR022385">
    <property type="entry name" value="Rhs_assc_core"/>
</dbReference>
<dbReference type="Proteomes" id="UP000253517">
    <property type="component" value="Unassembled WGS sequence"/>
</dbReference>
<reference evidence="2 3" key="1">
    <citation type="submission" date="2018-07" db="EMBL/GenBank/DDBJ databases">
        <title>Genomic Encyclopedia of Type Strains, Phase IV (KMG-IV): sequencing the most valuable type-strain genomes for metagenomic binning, comparative biology and taxonomic classification.</title>
        <authorList>
            <person name="Goeker M."/>
        </authorList>
    </citation>
    <scope>NUCLEOTIDE SEQUENCE [LARGE SCALE GENOMIC DNA]</scope>
    <source>
        <strain evidence="2 3">DSM 21410</strain>
    </source>
</reference>
<sequence>MRQHHAQSPHILFYYHPDYLGHVEYVTDGAGVPYQYFHYSPWGESLISQTRTPNSTGFSTPYRFNAKELDSESGLFYYGARYYHPVVSKWLSVDPMAHEREWLSSYNFVQNNPILRVDPDGRLDDIVITGENNSSVTIKTDLIDVSVNAGSIVGDLGGNYTLEGTDVLIAALDIVGIVDPTGVADVAAATLEAKQGNYGSAILSGLGVVPLIGDLGKVGKIGKHMKTINNAIDGAKAVNGNSKASTKAQHVYEIFETGTGNVVKTGISGGKVSQADKSYRATSQVNQMNKASGSGTFDSRIVEKIPSWPGARQQALDAEKANAAKNRSTLNPNYHKRP</sequence>
<dbReference type="CDD" id="cd20745">
    <property type="entry name" value="FIX_RhsA_AHH_HNH-like"/>
    <property type="match status" value="1"/>
</dbReference>
<dbReference type="AlphaFoldDB" id="A0A368ZVL6"/>
<proteinExistence type="predicted"/>
<organism evidence="2 3">
    <name type="scientific">Schleiferia thermophila</name>
    <dbReference type="NCBI Taxonomy" id="884107"/>
    <lineage>
        <taxon>Bacteria</taxon>
        <taxon>Pseudomonadati</taxon>
        <taxon>Bacteroidota</taxon>
        <taxon>Flavobacteriia</taxon>
        <taxon>Flavobacteriales</taxon>
        <taxon>Schleiferiaceae</taxon>
        <taxon>Schleiferia</taxon>
    </lineage>
</organism>
<comment type="caution">
    <text evidence="2">The sequence shown here is derived from an EMBL/GenBank/DDBJ whole genome shotgun (WGS) entry which is preliminary data.</text>
</comment>
<dbReference type="NCBIfam" id="TIGR03696">
    <property type="entry name" value="Rhs_assc_core"/>
    <property type="match status" value="1"/>
</dbReference>
<name>A0A368ZVL6_9FLAO</name>
<keyword evidence="3" id="KW-1185">Reference proteome</keyword>
<dbReference type="EMBL" id="QPJS01000011">
    <property type="protein sequence ID" value="RCX00993.1"/>
    <property type="molecule type" value="Genomic_DNA"/>
</dbReference>
<dbReference type="Gene3D" id="2.180.10.10">
    <property type="entry name" value="RHS repeat-associated core"/>
    <property type="match status" value="1"/>
</dbReference>
<dbReference type="PANTHER" id="PTHR32305:SF15">
    <property type="entry name" value="PROTEIN RHSA-RELATED"/>
    <property type="match status" value="1"/>
</dbReference>
<gene>
    <name evidence="2" type="ORF">DES35_1114</name>
</gene>
<evidence type="ECO:0000313" key="2">
    <source>
        <dbReference type="EMBL" id="RCX00993.1"/>
    </source>
</evidence>
<accession>A0A368ZVL6</accession>
<dbReference type="InterPro" id="IPR050708">
    <property type="entry name" value="T6SS_VgrG/RHS"/>
</dbReference>
<evidence type="ECO:0000313" key="3">
    <source>
        <dbReference type="Proteomes" id="UP000253517"/>
    </source>
</evidence>
<feature type="region of interest" description="Disordered" evidence="1">
    <location>
        <begin position="309"/>
        <end position="338"/>
    </location>
</feature>
<protein>
    <submittedName>
        <fullName evidence="2">RHS repeat-associated protein</fullName>
    </submittedName>
</protein>
<evidence type="ECO:0000256" key="1">
    <source>
        <dbReference type="SAM" id="MobiDB-lite"/>
    </source>
</evidence>
<dbReference type="PANTHER" id="PTHR32305">
    <property type="match status" value="1"/>
</dbReference>